<name>A0AAV4D219_9GAST</name>
<proteinExistence type="predicted"/>
<sequence>MARIRTKEFWLKAIYMDKINGSLFVDFKQAFDTIDHDILIKKISCYGLSCSTPYLPQSFLYHRVKSVSFNNNISKATQIRRGVPQGSILGPLLFSIYINDLPDYVSFGNCEMFADDTSIHVFDSKLANVINKLELSRKQVFSWAHINKMVVHPDKTKFMILTTRQKHQRLPPLQNSILINGQSIKRVSSIRFLGITVDDTLSWSAHIHDVFSKVSKSTYQLA</sequence>
<evidence type="ECO:0000313" key="3">
    <source>
        <dbReference type="Proteomes" id="UP000735302"/>
    </source>
</evidence>
<dbReference type="EMBL" id="BLXT01007309">
    <property type="protein sequence ID" value="GFO38218.1"/>
    <property type="molecule type" value="Genomic_DNA"/>
</dbReference>
<feature type="domain" description="Reverse transcriptase" evidence="1">
    <location>
        <begin position="1"/>
        <end position="197"/>
    </location>
</feature>
<dbReference type="GO" id="GO:0003964">
    <property type="term" value="F:RNA-directed DNA polymerase activity"/>
    <property type="evidence" value="ECO:0007669"/>
    <property type="project" value="UniProtKB-KW"/>
</dbReference>
<keyword evidence="3" id="KW-1185">Reference proteome</keyword>
<keyword evidence="2" id="KW-0695">RNA-directed DNA polymerase</keyword>
<accession>A0AAV4D219</accession>
<dbReference type="Pfam" id="PF00078">
    <property type="entry name" value="RVT_1"/>
    <property type="match status" value="1"/>
</dbReference>
<reference evidence="2 3" key="1">
    <citation type="journal article" date="2021" name="Elife">
        <title>Chloroplast acquisition without the gene transfer in kleptoplastic sea slugs, Plakobranchus ocellatus.</title>
        <authorList>
            <person name="Maeda T."/>
            <person name="Takahashi S."/>
            <person name="Yoshida T."/>
            <person name="Shimamura S."/>
            <person name="Takaki Y."/>
            <person name="Nagai Y."/>
            <person name="Toyoda A."/>
            <person name="Suzuki Y."/>
            <person name="Arimoto A."/>
            <person name="Ishii H."/>
            <person name="Satoh N."/>
            <person name="Nishiyama T."/>
            <person name="Hasebe M."/>
            <person name="Maruyama T."/>
            <person name="Minagawa J."/>
            <person name="Obokata J."/>
            <person name="Shigenobu S."/>
        </authorList>
    </citation>
    <scope>NUCLEOTIDE SEQUENCE [LARGE SCALE GENOMIC DNA]</scope>
</reference>
<dbReference type="AlphaFoldDB" id="A0AAV4D219"/>
<evidence type="ECO:0000259" key="1">
    <source>
        <dbReference type="PROSITE" id="PS50878"/>
    </source>
</evidence>
<dbReference type="SUPFAM" id="SSF56672">
    <property type="entry name" value="DNA/RNA polymerases"/>
    <property type="match status" value="1"/>
</dbReference>
<gene>
    <name evidence="2" type="ORF">PoB_006472300</name>
</gene>
<keyword evidence="2" id="KW-0808">Transferase</keyword>
<dbReference type="InterPro" id="IPR043502">
    <property type="entry name" value="DNA/RNA_pol_sf"/>
</dbReference>
<organism evidence="2 3">
    <name type="scientific">Plakobranchus ocellatus</name>
    <dbReference type="NCBI Taxonomy" id="259542"/>
    <lineage>
        <taxon>Eukaryota</taxon>
        <taxon>Metazoa</taxon>
        <taxon>Spiralia</taxon>
        <taxon>Lophotrochozoa</taxon>
        <taxon>Mollusca</taxon>
        <taxon>Gastropoda</taxon>
        <taxon>Heterobranchia</taxon>
        <taxon>Euthyneura</taxon>
        <taxon>Panpulmonata</taxon>
        <taxon>Sacoglossa</taxon>
        <taxon>Placobranchoidea</taxon>
        <taxon>Plakobranchidae</taxon>
        <taxon>Plakobranchus</taxon>
    </lineage>
</organism>
<keyword evidence="2" id="KW-0548">Nucleotidyltransferase</keyword>
<dbReference type="PANTHER" id="PTHR33332">
    <property type="entry name" value="REVERSE TRANSCRIPTASE DOMAIN-CONTAINING PROTEIN"/>
    <property type="match status" value="1"/>
</dbReference>
<dbReference type="PROSITE" id="PS50878">
    <property type="entry name" value="RT_POL"/>
    <property type="match status" value="1"/>
</dbReference>
<comment type="caution">
    <text evidence="2">The sequence shown here is derived from an EMBL/GenBank/DDBJ whole genome shotgun (WGS) entry which is preliminary data.</text>
</comment>
<evidence type="ECO:0000313" key="2">
    <source>
        <dbReference type="EMBL" id="GFO38218.1"/>
    </source>
</evidence>
<dbReference type="InterPro" id="IPR000477">
    <property type="entry name" value="RT_dom"/>
</dbReference>
<dbReference type="Proteomes" id="UP000735302">
    <property type="component" value="Unassembled WGS sequence"/>
</dbReference>
<protein>
    <submittedName>
        <fullName evidence="2">RNA-directed DNA polymerase from mobile element jockey</fullName>
    </submittedName>
</protein>